<reference evidence="5" key="1">
    <citation type="journal article" date="2022" name="Proc. Natl. Acad. Sci. U.S.A.">
        <title>Life cycle and functional genomics of the unicellular red alga Galdieria for elucidating algal and plant evolution and industrial use.</title>
        <authorList>
            <person name="Hirooka S."/>
            <person name="Itabashi T."/>
            <person name="Ichinose T.M."/>
            <person name="Onuma R."/>
            <person name="Fujiwara T."/>
            <person name="Yamashita S."/>
            <person name="Jong L.W."/>
            <person name="Tomita R."/>
            <person name="Iwane A.H."/>
            <person name="Miyagishima S.Y."/>
        </authorList>
    </citation>
    <scope>NUCLEOTIDE SEQUENCE</scope>
    <source>
        <strain evidence="5">NBRC 102759</strain>
    </source>
</reference>
<feature type="repeat" description="WD" evidence="3">
    <location>
        <begin position="224"/>
        <end position="266"/>
    </location>
</feature>
<keyword evidence="4" id="KW-0175">Coiled coil</keyword>
<name>A0A9C7UQX2_9RHOD</name>
<keyword evidence="1 3" id="KW-0853">WD repeat</keyword>
<keyword evidence="2" id="KW-0677">Repeat</keyword>
<sequence>MTCFRAIKSFPIETVCLSEQTSSWSILRRFYDSKDTAGEFTENIGSQAVLIGDRVVSLSKTQGSVYVYNINSNKFCYEISHCKSSATALGNLASFDNIAVVGYENGEILLWDLDNPSVYFCNLVDSGSRAHQASVRCLKSAFNEYPMIFSCSDDGISKVWNLSRFSSDINMKTLRSAIFLEKVLQERSSKITCCNISPNGSHFVTGSSDGSIRVWENLRECCVLLGHIAPVTVVLFYFQGTNFILSGSADETIRLWDYSSGNCTLLLSSLQIPRDFMLIEKNLLLTCSSSLESFLWNLFHGQCLVQVAFNSSSSSLDNSILTGKDNNKEGILNGMQQERDFPIWDTISLCYNSEKHEVYVPIADGSIVTWNCHSFLQKWKGFTPLEELVEMGTVLSKQIPKMTSSSMEIENANQSYNCSVQLETVKSQSGNKELVLRWREQRISAEKQSIEQQRKELELWAQNLKETEEALEELYNRRVENLERKSKIVNDLYQQISIRRSSNELLPPLHTISNHNA</sequence>
<feature type="repeat" description="WD" evidence="3">
    <location>
        <begin position="184"/>
        <end position="216"/>
    </location>
</feature>
<dbReference type="Proteomes" id="UP001061958">
    <property type="component" value="Unassembled WGS sequence"/>
</dbReference>
<proteinExistence type="predicted"/>
<dbReference type="EMBL" id="BQMJ01000030">
    <property type="protein sequence ID" value="GJQ12161.1"/>
    <property type="molecule type" value="Genomic_DNA"/>
</dbReference>
<gene>
    <name evidence="5" type="ORF">GpartN1_g3952.t1</name>
</gene>
<evidence type="ECO:0000256" key="1">
    <source>
        <dbReference type="ARBA" id="ARBA00022574"/>
    </source>
</evidence>
<dbReference type="PRINTS" id="PR00320">
    <property type="entry name" value="GPROTEINBRPT"/>
</dbReference>
<dbReference type="InterPro" id="IPR020472">
    <property type="entry name" value="WD40_PAC1"/>
</dbReference>
<dbReference type="InterPro" id="IPR015943">
    <property type="entry name" value="WD40/YVTN_repeat-like_dom_sf"/>
</dbReference>
<dbReference type="PANTHER" id="PTHR19848">
    <property type="entry name" value="WD40 REPEAT PROTEIN"/>
    <property type="match status" value="1"/>
</dbReference>
<reference evidence="5" key="2">
    <citation type="submission" date="2022-01" db="EMBL/GenBank/DDBJ databases">
        <authorList>
            <person name="Hirooka S."/>
            <person name="Miyagishima S.Y."/>
        </authorList>
    </citation>
    <scope>NUCLEOTIDE SEQUENCE</scope>
    <source>
        <strain evidence="5">NBRC 102759</strain>
    </source>
</reference>
<protein>
    <submittedName>
        <fullName evidence="5">Uncharacterized protein</fullName>
    </submittedName>
</protein>
<dbReference type="SMART" id="SM00320">
    <property type="entry name" value="WD40"/>
    <property type="match status" value="4"/>
</dbReference>
<feature type="coiled-coil region" evidence="4">
    <location>
        <begin position="443"/>
        <end position="485"/>
    </location>
</feature>
<accession>A0A9C7UQX2</accession>
<dbReference type="OrthoDB" id="6262491at2759"/>
<dbReference type="Pfam" id="PF00400">
    <property type="entry name" value="WD40"/>
    <property type="match status" value="3"/>
</dbReference>
<comment type="caution">
    <text evidence="5">The sequence shown here is derived from an EMBL/GenBank/DDBJ whole genome shotgun (WGS) entry which is preliminary data.</text>
</comment>
<evidence type="ECO:0000313" key="5">
    <source>
        <dbReference type="EMBL" id="GJQ12161.1"/>
    </source>
</evidence>
<organism evidence="5 6">
    <name type="scientific">Galdieria partita</name>
    <dbReference type="NCBI Taxonomy" id="83374"/>
    <lineage>
        <taxon>Eukaryota</taxon>
        <taxon>Rhodophyta</taxon>
        <taxon>Bangiophyceae</taxon>
        <taxon>Galdieriales</taxon>
        <taxon>Galdieriaceae</taxon>
        <taxon>Galdieria</taxon>
    </lineage>
</organism>
<dbReference type="AlphaFoldDB" id="A0A9C7UQX2"/>
<evidence type="ECO:0000256" key="2">
    <source>
        <dbReference type="ARBA" id="ARBA00022737"/>
    </source>
</evidence>
<dbReference type="InterPro" id="IPR036322">
    <property type="entry name" value="WD40_repeat_dom_sf"/>
</dbReference>
<dbReference type="PROSITE" id="PS50082">
    <property type="entry name" value="WD_REPEATS_2"/>
    <property type="match status" value="2"/>
</dbReference>
<dbReference type="Gene3D" id="2.130.10.10">
    <property type="entry name" value="YVTN repeat-like/Quinoprotein amine dehydrogenase"/>
    <property type="match status" value="2"/>
</dbReference>
<evidence type="ECO:0000313" key="6">
    <source>
        <dbReference type="Proteomes" id="UP001061958"/>
    </source>
</evidence>
<dbReference type="PROSITE" id="PS50294">
    <property type="entry name" value="WD_REPEATS_REGION"/>
    <property type="match status" value="2"/>
</dbReference>
<keyword evidence="6" id="KW-1185">Reference proteome</keyword>
<dbReference type="SUPFAM" id="SSF50978">
    <property type="entry name" value="WD40 repeat-like"/>
    <property type="match status" value="1"/>
</dbReference>
<evidence type="ECO:0000256" key="4">
    <source>
        <dbReference type="SAM" id="Coils"/>
    </source>
</evidence>
<evidence type="ECO:0000256" key="3">
    <source>
        <dbReference type="PROSITE-ProRule" id="PRU00221"/>
    </source>
</evidence>
<dbReference type="InterPro" id="IPR001680">
    <property type="entry name" value="WD40_rpt"/>
</dbReference>
<dbReference type="PANTHER" id="PTHR19848:SF8">
    <property type="entry name" value="F-BOX AND WD REPEAT DOMAIN CONTAINING 7"/>
    <property type="match status" value="1"/>
</dbReference>